<accession>A0A428WSL7</accession>
<evidence type="ECO:0000313" key="3">
    <source>
        <dbReference type="Proteomes" id="UP000286716"/>
    </source>
</evidence>
<dbReference type="OrthoDB" id="3624913at2"/>
<feature type="transmembrane region" description="Helical" evidence="1">
    <location>
        <begin position="86"/>
        <end position="104"/>
    </location>
</feature>
<keyword evidence="1" id="KW-0472">Membrane</keyword>
<name>A0A428WSL7_AMYBA</name>
<dbReference type="EMBL" id="QHHU01000014">
    <property type="protein sequence ID" value="RSM46058.1"/>
    <property type="molecule type" value="Genomic_DNA"/>
</dbReference>
<organism evidence="2 3">
    <name type="scientific">Amycolatopsis balhimycina DSM 5908</name>
    <dbReference type="NCBI Taxonomy" id="1081091"/>
    <lineage>
        <taxon>Bacteria</taxon>
        <taxon>Bacillati</taxon>
        <taxon>Actinomycetota</taxon>
        <taxon>Actinomycetes</taxon>
        <taxon>Pseudonocardiales</taxon>
        <taxon>Pseudonocardiaceae</taxon>
        <taxon>Amycolatopsis</taxon>
    </lineage>
</organism>
<dbReference type="AlphaFoldDB" id="A0A428WSL7"/>
<feature type="transmembrane region" description="Helical" evidence="1">
    <location>
        <begin position="55"/>
        <end position="71"/>
    </location>
</feature>
<sequence length="228" mass="24598">MLTPEQVKTHWWRGALVVTAVTIAAAFAREAPFAAVFALVPVLLWCSLARSPRNGVVVGLVLLALLAWFVVPRELDLSGPWVPAKIEVYWLYTTLAAVVCAIGARRGAGRLTALVVAGFVVTGGVLFSEWEAPPGDEGVSPGPAQLRIVESIGCGSGNCWREMAVTGDYAADVLRAHLTARDFIPAPSAGDRRIERFCRDTGLLVTHTVCADLYTFTETSARVDWYVN</sequence>
<gene>
    <name evidence="2" type="ORF">DMA12_12290</name>
</gene>
<feature type="transmembrane region" description="Helical" evidence="1">
    <location>
        <begin position="111"/>
        <end position="130"/>
    </location>
</feature>
<reference evidence="2 3" key="1">
    <citation type="submission" date="2018-05" db="EMBL/GenBank/DDBJ databases">
        <title>Evolution of GPA BGCs.</title>
        <authorList>
            <person name="Waglechner N."/>
            <person name="Wright G.D."/>
        </authorList>
    </citation>
    <scope>NUCLEOTIDE SEQUENCE [LARGE SCALE GENOMIC DNA]</scope>
    <source>
        <strain evidence="2 3">DSM 5908</strain>
    </source>
</reference>
<protein>
    <submittedName>
        <fullName evidence="2">Uncharacterized protein</fullName>
    </submittedName>
</protein>
<proteinExistence type="predicted"/>
<dbReference type="RefSeq" id="WP_020643876.1">
    <property type="nucleotide sequence ID" value="NZ_QHHU01000014.1"/>
</dbReference>
<feature type="transmembrane region" description="Helical" evidence="1">
    <location>
        <begin position="31"/>
        <end position="48"/>
    </location>
</feature>
<evidence type="ECO:0000313" key="2">
    <source>
        <dbReference type="EMBL" id="RSM46058.1"/>
    </source>
</evidence>
<dbReference type="Proteomes" id="UP000286716">
    <property type="component" value="Unassembled WGS sequence"/>
</dbReference>
<comment type="caution">
    <text evidence="2">The sequence shown here is derived from an EMBL/GenBank/DDBJ whole genome shotgun (WGS) entry which is preliminary data.</text>
</comment>
<keyword evidence="1" id="KW-1133">Transmembrane helix</keyword>
<evidence type="ECO:0000256" key="1">
    <source>
        <dbReference type="SAM" id="Phobius"/>
    </source>
</evidence>
<keyword evidence="1" id="KW-0812">Transmembrane</keyword>
<keyword evidence="3" id="KW-1185">Reference proteome</keyword>